<keyword evidence="3" id="KW-1185">Reference proteome</keyword>
<dbReference type="PANTHER" id="PTHR37309:SF1">
    <property type="entry name" value="SLR0284 PROTEIN"/>
    <property type="match status" value="1"/>
</dbReference>
<keyword evidence="1" id="KW-1133">Transmembrane helix</keyword>
<keyword evidence="1" id="KW-0812">Transmembrane</keyword>
<evidence type="ECO:0000256" key="1">
    <source>
        <dbReference type="SAM" id="Phobius"/>
    </source>
</evidence>
<feature type="transmembrane region" description="Helical" evidence="1">
    <location>
        <begin position="89"/>
        <end position="110"/>
    </location>
</feature>
<name>A0ABY0FLA3_9BACT</name>
<dbReference type="InterPro" id="IPR007165">
    <property type="entry name" value="Phage_holin_4_2"/>
</dbReference>
<reference evidence="2 3" key="2">
    <citation type="journal article" date="2020" name="Cell Rep.">
        <title>Acquisition and Adaptation of Ultra-small Parasitic Reduced Genome Bacteria to Mammalian Hosts.</title>
        <authorList>
            <person name="McLean J.S."/>
            <person name="Bor B."/>
            <person name="Kerns K.A."/>
            <person name="Liu Q."/>
            <person name="To T.T."/>
            <person name="Solden L."/>
            <person name="Hendrickson E.L."/>
            <person name="Wrighton K."/>
            <person name="Shi W."/>
            <person name="He X."/>
        </authorList>
    </citation>
    <scope>NUCLEOTIDE SEQUENCE [LARGE SCALE GENOMIC DNA]</scope>
    <source>
        <strain evidence="2 3">TM7_CMJM_G6_1_HOT_870</strain>
    </source>
</reference>
<evidence type="ECO:0000313" key="2">
    <source>
        <dbReference type="EMBL" id="RYC72965.1"/>
    </source>
</evidence>
<reference evidence="2 3" key="1">
    <citation type="journal article" date="2018" name="bioRxiv">
        <title>Evidence of independent acquisition and adaption of ultra-small bacteria to human hosts across the highly diverse yet reduced genomes of the phylum Saccharibacteria.</title>
        <authorList>
            <person name="McLean J.S."/>
            <person name="Bor B."/>
            <person name="To T.T."/>
            <person name="Liu Q."/>
            <person name="Kearns K.A."/>
            <person name="Solden L.M."/>
            <person name="Wrighton K.C."/>
            <person name="He X."/>
            <person name="Shi W."/>
        </authorList>
    </citation>
    <scope>NUCLEOTIDE SEQUENCE [LARGE SCALE GENOMIC DNA]</scope>
    <source>
        <strain evidence="2 3">TM7_CMJM_G6_1_HOT_870</strain>
    </source>
</reference>
<dbReference type="RefSeq" id="WP_129718499.1">
    <property type="nucleotide sequence ID" value="NZ_PRLK01000001.1"/>
</dbReference>
<gene>
    <name evidence="2" type="ORF">G6CMJM_00068</name>
</gene>
<accession>A0ABY0FLA3</accession>
<sequence length="127" mass="14512">MKKQFYFFVFRWLVNSIILGFFIYLFNLASKYTISTFIFAGLIFTIMNSMVKPIITILSLPMIILTLGLFTLVINGIIVWISLCIAPNVSIRFVDAVTVGIVMSIVNYIITSRIGLIKIEEELNNEF</sequence>
<feature type="transmembrane region" description="Helical" evidence="1">
    <location>
        <begin position="32"/>
        <end position="51"/>
    </location>
</feature>
<proteinExistence type="predicted"/>
<dbReference type="Pfam" id="PF04020">
    <property type="entry name" value="Phage_holin_4_2"/>
    <property type="match status" value="1"/>
</dbReference>
<dbReference type="PANTHER" id="PTHR37309">
    <property type="entry name" value="SLR0284 PROTEIN"/>
    <property type="match status" value="1"/>
</dbReference>
<protein>
    <recommendedName>
        <fullName evidence="4">Phage holin family protein</fullName>
    </recommendedName>
</protein>
<dbReference type="Proteomes" id="UP001190925">
    <property type="component" value="Unassembled WGS sequence"/>
</dbReference>
<feature type="transmembrane region" description="Helical" evidence="1">
    <location>
        <begin position="5"/>
        <end position="26"/>
    </location>
</feature>
<evidence type="ECO:0008006" key="4">
    <source>
        <dbReference type="Google" id="ProtNLM"/>
    </source>
</evidence>
<dbReference type="EMBL" id="PRLK01000001">
    <property type="protein sequence ID" value="RYC72965.1"/>
    <property type="molecule type" value="Genomic_DNA"/>
</dbReference>
<keyword evidence="1" id="KW-0472">Membrane</keyword>
<comment type="caution">
    <text evidence="2">The sequence shown here is derived from an EMBL/GenBank/DDBJ whole genome shotgun (WGS) entry which is preliminary data.</text>
</comment>
<feature type="transmembrane region" description="Helical" evidence="1">
    <location>
        <begin position="63"/>
        <end position="83"/>
    </location>
</feature>
<organism evidence="2 3">
    <name type="scientific">Candidatus Nanogingivalis gingivitcus</name>
    <dbReference type="NCBI Taxonomy" id="2171992"/>
    <lineage>
        <taxon>Bacteria</taxon>
        <taxon>Candidatus Saccharimonadota</taxon>
        <taxon>Candidatus Nanosyncoccalia</taxon>
        <taxon>Candidatus Nanogingivales</taxon>
        <taxon>Candidatus Nanogingivalaceae</taxon>
        <taxon>Candidatus Nanogingivalis</taxon>
    </lineage>
</organism>
<evidence type="ECO:0000313" key="3">
    <source>
        <dbReference type="Proteomes" id="UP001190925"/>
    </source>
</evidence>